<comment type="caution">
    <text evidence="4">The sequence shown here is derived from an EMBL/GenBank/DDBJ whole genome shotgun (WGS) entry which is preliminary data.</text>
</comment>
<evidence type="ECO:0000256" key="2">
    <source>
        <dbReference type="ARBA" id="ARBA00022801"/>
    </source>
</evidence>
<dbReference type="EMBL" id="VLLA01000026">
    <property type="protein sequence ID" value="TWI61340.1"/>
    <property type="molecule type" value="Genomic_DNA"/>
</dbReference>
<dbReference type="PANTHER" id="PTHR11358:SF26">
    <property type="entry name" value="GUANIDINO ACID HYDROLASE, MITOCHONDRIAL"/>
    <property type="match status" value="1"/>
</dbReference>
<dbReference type="GO" id="GO:0008783">
    <property type="term" value="F:agmatinase activity"/>
    <property type="evidence" value="ECO:0007669"/>
    <property type="project" value="TreeGrafter"/>
</dbReference>
<dbReference type="Proteomes" id="UP000316291">
    <property type="component" value="Unassembled WGS sequence"/>
</dbReference>
<gene>
    <name evidence="4" type="ORF">IQ16_07218</name>
</gene>
<proteinExistence type="inferred from homology"/>
<reference evidence="4 5" key="1">
    <citation type="journal article" date="2015" name="Stand. Genomic Sci.">
        <title>Genomic Encyclopedia of Bacterial and Archaeal Type Strains, Phase III: the genomes of soil and plant-associated and newly described type strains.</title>
        <authorList>
            <person name="Whitman W.B."/>
            <person name="Woyke T."/>
            <person name="Klenk H.P."/>
            <person name="Zhou Y."/>
            <person name="Lilburn T.G."/>
            <person name="Beck B.J."/>
            <person name="De Vos P."/>
            <person name="Vandamme P."/>
            <person name="Eisen J.A."/>
            <person name="Garrity G."/>
            <person name="Hugenholtz P."/>
            <person name="Kyrpides N.C."/>
        </authorList>
    </citation>
    <scope>NUCLEOTIDE SEQUENCE [LARGE SCALE GENOMIC DNA]</scope>
    <source>
        <strain evidence="4 5">CGMCC 1.10948</strain>
    </source>
</reference>
<dbReference type="Pfam" id="PF00491">
    <property type="entry name" value="Arginase"/>
    <property type="match status" value="1"/>
</dbReference>
<evidence type="ECO:0000313" key="4">
    <source>
        <dbReference type="EMBL" id="TWI61340.1"/>
    </source>
</evidence>
<name>A0A562QYQ9_9BRAD</name>
<evidence type="ECO:0000313" key="5">
    <source>
        <dbReference type="Proteomes" id="UP000316291"/>
    </source>
</evidence>
<dbReference type="GO" id="GO:0046872">
    <property type="term" value="F:metal ion binding"/>
    <property type="evidence" value="ECO:0007669"/>
    <property type="project" value="UniProtKB-KW"/>
</dbReference>
<keyword evidence="1" id="KW-0479">Metal-binding</keyword>
<dbReference type="Gene3D" id="3.40.800.10">
    <property type="entry name" value="Ureohydrolase domain"/>
    <property type="match status" value="1"/>
</dbReference>
<protein>
    <submittedName>
        <fullName evidence="4">Agmatinase</fullName>
    </submittedName>
</protein>
<dbReference type="GO" id="GO:0033389">
    <property type="term" value="P:putrescine biosynthetic process from arginine, via agmatine"/>
    <property type="evidence" value="ECO:0007669"/>
    <property type="project" value="TreeGrafter"/>
</dbReference>
<dbReference type="SUPFAM" id="SSF52768">
    <property type="entry name" value="Arginase/deacetylase"/>
    <property type="match status" value="1"/>
</dbReference>
<dbReference type="AlphaFoldDB" id="A0A562QYQ9"/>
<comment type="similarity">
    <text evidence="3">Belongs to the arginase family.</text>
</comment>
<evidence type="ECO:0000256" key="3">
    <source>
        <dbReference type="PROSITE-ProRule" id="PRU00742"/>
    </source>
</evidence>
<keyword evidence="2" id="KW-0378">Hydrolase</keyword>
<evidence type="ECO:0000256" key="1">
    <source>
        <dbReference type="ARBA" id="ARBA00022723"/>
    </source>
</evidence>
<dbReference type="PANTHER" id="PTHR11358">
    <property type="entry name" value="ARGINASE/AGMATINASE"/>
    <property type="match status" value="1"/>
</dbReference>
<dbReference type="PIRSF" id="PIRSF036979">
    <property type="entry name" value="Arginase"/>
    <property type="match status" value="1"/>
</dbReference>
<keyword evidence="5" id="KW-1185">Reference proteome</keyword>
<dbReference type="InterPro" id="IPR023696">
    <property type="entry name" value="Ureohydrolase_dom_sf"/>
</dbReference>
<sequence>MIPEGLRAVDLGDLPTNPTKPLENRSLITSTTASVLRAGAVPLLLGGDDSVPIPFFSGFDGFGPITILQVDAHLDWRDERGGLKHTLSSTMRRASEMPWVERIIQVGQRGVGGSRGNDLADARAWGVSLFSAASVRTHGVQPIIDQVAPGSRCIITLDCDGLDPSVIPAVLVPQPGGLGYLDVVELLHGVAQRARIIGFDLVELVPELDVRGLGVLAASRIVCVILGCIANQLQREKTASETRS</sequence>
<dbReference type="InterPro" id="IPR006035">
    <property type="entry name" value="Ureohydrolase"/>
</dbReference>
<dbReference type="PROSITE" id="PS51409">
    <property type="entry name" value="ARGINASE_2"/>
    <property type="match status" value="1"/>
</dbReference>
<organism evidence="4 5">
    <name type="scientific">Bradyrhizobium huanghuaihaiense</name>
    <dbReference type="NCBI Taxonomy" id="990078"/>
    <lineage>
        <taxon>Bacteria</taxon>
        <taxon>Pseudomonadati</taxon>
        <taxon>Pseudomonadota</taxon>
        <taxon>Alphaproteobacteria</taxon>
        <taxon>Hyphomicrobiales</taxon>
        <taxon>Nitrobacteraceae</taxon>
        <taxon>Bradyrhizobium</taxon>
    </lineage>
</organism>
<accession>A0A562QYQ9</accession>